<dbReference type="GeneID" id="20661967"/>
<accession>G5AFT8</accession>
<dbReference type="RefSeq" id="XP_009538985.1">
    <property type="nucleotide sequence ID" value="XM_009540690.1"/>
</dbReference>
<proteinExistence type="inferred from homology"/>
<keyword evidence="5" id="KW-0175">Coiled coil</keyword>
<dbReference type="InterPro" id="IPR051877">
    <property type="entry name" value="Centriole_BasalBody_StrucProt"/>
</dbReference>
<evidence type="ECO:0000256" key="4">
    <source>
        <dbReference type="ARBA" id="ARBA00038123"/>
    </source>
</evidence>
<evidence type="ECO:0000313" key="6">
    <source>
        <dbReference type="EMBL" id="EGZ05454.1"/>
    </source>
</evidence>
<comment type="similarity">
    <text evidence="4">Belongs to the CEP135/TSGA10 family.</text>
</comment>
<evidence type="ECO:0000256" key="1">
    <source>
        <dbReference type="ARBA" id="ARBA00004114"/>
    </source>
</evidence>
<dbReference type="PANTHER" id="PTHR20544:SF0">
    <property type="entry name" value="NUCLEOPROTEIN TPR_MLP1 DOMAIN-CONTAINING PROTEIN"/>
    <property type="match status" value="1"/>
</dbReference>
<feature type="coiled-coil region" evidence="5">
    <location>
        <begin position="49"/>
        <end position="76"/>
    </location>
</feature>
<dbReference type="InParanoid" id="G5AFT8"/>
<comment type="subcellular location">
    <subcellularLocation>
        <location evidence="1">Cytoplasm</location>
        <location evidence="1">Cytoskeleton</location>
        <location evidence="1">Microtubule organizing center</location>
        <location evidence="1">Centrosome</location>
        <location evidence="1">Centriole</location>
    </subcellularLocation>
</comment>
<dbReference type="KEGG" id="psoj:PHYSODRAFT_534219"/>
<name>G5AFT8_PHYSP</name>
<protein>
    <submittedName>
        <fullName evidence="6">Uncharacterized protein</fullName>
    </submittedName>
</protein>
<keyword evidence="7" id="KW-1185">Reference proteome</keyword>
<evidence type="ECO:0000256" key="5">
    <source>
        <dbReference type="SAM" id="Coils"/>
    </source>
</evidence>
<gene>
    <name evidence="6" type="ORF">PHYSODRAFT_534219</name>
</gene>
<dbReference type="GO" id="GO:0005814">
    <property type="term" value="C:centriole"/>
    <property type="evidence" value="ECO:0007669"/>
    <property type="project" value="UniProtKB-SubCell"/>
</dbReference>
<organism evidence="6 7">
    <name type="scientific">Phytophthora sojae (strain P6497)</name>
    <name type="common">Soybean stem and root rot agent</name>
    <name type="synonym">Phytophthora megasperma f. sp. glycines</name>
    <dbReference type="NCBI Taxonomy" id="1094619"/>
    <lineage>
        <taxon>Eukaryota</taxon>
        <taxon>Sar</taxon>
        <taxon>Stramenopiles</taxon>
        <taxon>Oomycota</taxon>
        <taxon>Peronosporomycetes</taxon>
        <taxon>Peronosporales</taxon>
        <taxon>Peronosporaceae</taxon>
        <taxon>Phytophthora</taxon>
    </lineage>
</organism>
<dbReference type="EMBL" id="JH159166">
    <property type="protein sequence ID" value="EGZ05454.1"/>
    <property type="molecule type" value="Genomic_DNA"/>
</dbReference>
<dbReference type="PANTHER" id="PTHR20544">
    <property type="entry name" value="CENTROSOMAL PROTEIN CEP135"/>
    <property type="match status" value="1"/>
</dbReference>
<dbReference type="AlphaFoldDB" id="G5AFT8"/>
<keyword evidence="3" id="KW-0206">Cytoskeleton</keyword>
<sequence length="97" mass="10720">MAPSVGEDVTAAVEVRSFGELQAQLRALSYSEPVGVESVPLVRRLLGDLVAASTAREKAEHALEKAQRDALEFSQILLPLRKENAHLTRENNSVRRR</sequence>
<evidence type="ECO:0000256" key="3">
    <source>
        <dbReference type="ARBA" id="ARBA00023212"/>
    </source>
</evidence>
<evidence type="ECO:0000313" key="7">
    <source>
        <dbReference type="Proteomes" id="UP000002640"/>
    </source>
</evidence>
<evidence type="ECO:0000256" key="2">
    <source>
        <dbReference type="ARBA" id="ARBA00022490"/>
    </source>
</evidence>
<dbReference type="SMR" id="G5AFT8"/>
<dbReference type="Proteomes" id="UP000002640">
    <property type="component" value="Unassembled WGS sequence"/>
</dbReference>
<reference evidence="6 7" key="1">
    <citation type="journal article" date="2006" name="Science">
        <title>Phytophthora genome sequences uncover evolutionary origins and mechanisms of pathogenesis.</title>
        <authorList>
            <person name="Tyler B.M."/>
            <person name="Tripathy S."/>
            <person name="Zhang X."/>
            <person name="Dehal P."/>
            <person name="Jiang R.H."/>
            <person name="Aerts A."/>
            <person name="Arredondo F.D."/>
            <person name="Baxter L."/>
            <person name="Bensasson D."/>
            <person name="Beynon J.L."/>
            <person name="Chapman J."/>
            <person name="Damasceno C.M."/>
            <person name="Dorrance A.E."/>
            <person name="Dou D."/>
            <person name="Dickerman A.W."/>
            <person name="Dubchak I.L."/>
            <person name="Garbelotto M."/>
            <person name="Gijzen M."/>
            <person name="Gordon S.G."/>
            <person name="Govers F."/>
            <person name="Grunwald N.J."/>
            <person name="Huang W."/>
            <person name="Ivors K.L."/>
            <person name="Jones R.W."/>
            <person name="Kamoun S."/>
            <person name="Krampis K."/>
            <person name="Lamour K.H."/>
            <person name="Lee M.K."/>
            <person name="McDonald W.H."/>
            <person name="Medina M."/>
            <person name="Meijer H.J."/>
            <person name="Nordberg E.K."/>
            <person name="Maclean D.J."/>
            <person name="Ospina-Giraldo M.D."/>
            <person name="Morris P.F."/>
            <person name="Phuntumart V."/>
            <person name="Putnam N.H."/>
            <person name="Rash S."/>
            <person name="Rose J.K."/>
            <person name="Sakihama Y."/>
            <person name="Salamov A.A."/>
            <person name="Savidor A."/>
            <person name="Scheuring C.F."/>
            <person name="Smith B.M."/>
            <person name="Sobral B.W."/>
            <person name="Terry A."/>
            <person name="Torto-Alalibo T.A."/>
            <person name="Win J."/>
            <person name="Xu Z."/>
            <person name="Zhang H."/>
            <person name="Grigoriev I.V."/>
            <person name="Rokhsar D.S."/>
            <person name="Boore J.L."/>
        </authorList>
    </citation>
    <scope>NUCLEOTIDE SEQUENCE [LARGE SCALE GENOMIC DNA]</scope>
    <source>
        <strain evidence="6 7">P6497</strain>
    </source>
</reference>
<keyword evidence="2" id="KW-0963">Cytoplasm</keyword>